<reference evidence="3" key="1">
    <citation type="journal article" date="2019" name="Int. J. Syst. Evol. Microbiol.">
        <title>The Global Catalogue of Microorganisms (GCM) 10K type strain sequencing project: providing services to taxonomists for standard genome sequencing and annotation.</title>
        <authorList>
            <consortium name="The Broad Institute Genomics Platform"/>
            <consortium name="The Broad Institute Genome Sequencing Center for Infectious Disease"/>
            <person name="Wu L."/>
            <person name="Ma J."/>
        </authorList>
    </citation>
    <scope>NUCLEOTIDE SEQUENCE [LARGE SCALE GENOMIC DNA]</scope>
    <source>
        <strain evidence="3">CGMCC 1.3240</strain>
    </source>
</reference>
<evidence type="ECO:0000256" key="1">
    <source>
        <dbReference type="SAM" id="Phobius"/>
    </source>
</evidence>
<dbReference type="InterPro" id="IPR001036">
    <property type="entry name" value="Acrflvin-R"/>
</dbReference>
<keyword evidence="3" id="KW-1185">Reference proteome</keyword>
<name>A0ABW0VQU4_9BACL</name>
<dbReference type="RefSeq" id="WP_379186413.1">
    <property type="nucleotide sequence ID" value="NZ_JBHSOW010000009.1"/>
</dbReference>
<sequence length="78" mass="8765">MLLLTDRAQDLDASLKGLVREGLLGCVFSMLCVLFFFRNVRSTLLIAVTIPISLLATTQNNIYRAFQKNAYILFNGTH</sequence>
<feature type="transmembrane region" description="Helical" evidence="1">
    <location>
        <begin position="21"/>
        <end position="38"/>
    </location>
</feature>
<comment type="caution">
    <text evidence="2">The sequence shown here is derived from an EMBL/GenBank/DDBJ whole genome shotgun (WGS) entry which is preliminary data.</text>
</comment>
<organism evidence="2 3">
    <name type="scientific">Paenibacillus solisilvae</name>
    <dbReference type="NCBI Taxonomy" id="2486751"/>
    <lineage>
        <taxon>Bacteria</taxon>
        <taxon>Bacillati</taxon>
        <taxon>Bacillota</taxon>
        <taxon>Bacilli</taxon>
        <taxon>Bacillales</taxon>
        <taxon>Paenibacillaceae</taxon>
        <taxon>Paenibacillus</taxon>
    </lineage>
</organism>
<dbReference type="Proteomes" id="UP001596047">
    <property type="component" value="Unassembled WGS sequence"/>
</dbReference>
<dbReference type="Pfam" id="PF00873">
    <property type="entry name" value="ACR_tran"/>
    <property type="match status" value="1"/>
</dbReference>
<keyword evidence="1" id="KW-0812">Transmembrane</keyword>
<dbReference type="EMBL" id="JBHSOW010000009">
    <property type="protein sequence ID" value="MFC5647945.1"/>
    <property type="molecule type" value="Genomic_DNA"/>
</dbReference>
<proteinExistence type="predicted"/>
<gene>
    <name evidence="2" type="ORF">ACFPYJ_02195</name>
</gene>
<keyword evidence="1" id="KW-0472">Membrane</keyword>
<dbReference type="SUPFAM" id="SSF82866">
    <property type="entry name" value="Multidrug efflux transporter AcrB transmembrane domain"/>
    <property type="match status" value="1"/>
</dbReference>
<feature type="transmembrane region" description="Helical" evidence="1">
    <location>
        <begin position="44"/>
        <end position="63"/>
    </location>
</feature>
<accession>A0ABW0VQU4</accession>
<evidence type="ECO:0000313" key="2">
    <source>
        <dbReference type="EMBL" id="MFC5647945.1"/>
    </source>
</evidence>
<dbReference type="Gene3D" id="1.20.1640.10">
    <property type="entry name" value="Multidrug efflux transporter AcrB transmembrane domain"/>
    <property type="match status" value="1"/>
</dbReference>
<keyword evidence="1" id="KW-1133">Transmembrane helix</keyword>
<evidence type="ECO:0000313" key="3">
    <source>
        <dbReference type="Proteomes" id="UP001596047"/>
    </source>
</evidence>
<protein>
    <submittedName>
        <fullName evidence="2">Efflux RND transporter permease subunit</fullName>
    </submittedName>
</protein>